<feature type="domain" description="Histidine kinase/HSP90-like ATPase" evidence="6">
    <location>
        <begin position="897"/>
        <end position="994"/>
    </location>
</feature>
<dbReference type="Pfam" id="PF07494">
    <property type="entry name" value="Reg_prop"/>
    <property type="match status" value="2"/>
</dbReference>
<dbReference type="InterPro" id="IPR011712">
    <property type="entry name" value="Sig_transdc_His_kin_sub3_dim/P"/>
</dbReference>
<dbReference type="PANTHER" id="PTHR24421">
    <property type="entry name" value="NITRATE/NITRITE SENSOR PROTEIN NARX-RELATED"/>
    <property type="match status" value="1"/>
</dbReference>
<accession>A0A7X2RNL9</accession>
<dbReference type="Proteomes" id="UP000431485">
    <property type="component" value="Unassembled WGS sequence"/>
</dbReference>
<dbReference type="InterPro" id="IPR036890">
    <property type="entry name" value="HATPase_C_sf"/>
</dbReference>
<dbReference type="InterPro" id="IPR003594">
    <property type="entry name" value="HATPase_dom"/>
</dbReference>
<dbReference type="SUPFAM" id="SSF55874">
    <property type="entry name" value="ATPase domain of HSP90 chaperone/DNA topoisomerase II/histidine kinase"/>
    <property type="match status" value="1"/>
</dbReference>
<dbReference type="InterPro" id="IPR011110">
    <property type="entry name" value="Reg_prop"/>
</dbReference>
<dbReference type="GO" id="GO:0016020">
    <property type="term" value="C:membrane"/>
    <property type="evidence" value="ECO:0007669"/>
    <property type="project" value="InterPro"/>
</dbReference>
<evidence type="ECO:0000256" key="1">
    <source>
        <dbReference type="ARBA" id="ARBA00022679"/>
    </source>
</evidence>
<dbReference type="SMART" id="SM00387">
    <property type="entry name" value="HATPase_c"/>
    <property type="match status" value="1"/>
</dbReference>
<evidence type="ECO:0000259" key="6">
    <source>
        <dbReference type="SMART" id="SM00387"/>
    </source>
</evidence>
<sequence>MHSLRIYVVLLLSFVLGCLTCSSAVARISDEIDHRRWTASDQGPSSVGALAQTADGYLWLGTHDSLYRFDGFEFEKFAPADGEQLGVVSALLSSREGLWVGFRAGGARLINASGVIQPIDPGLPGGVVYSLAEDQQGHVWVAADDGLARHDGTGWHVVGKEAGFPDRHARAVHVDADGYVWAASEEAIYTLPPGASAFMEIGIKSQSISKIVSSPAGDIWITDRSRDHLLRLKKTGYADIEFEEIPASRTVSIVLDEQGDAWLGTLGAGVHHLAAGALPKPVEDQDAINSYTVRDGLSSDTILAQLIDRDGTLWVGTDAGLDRLKRKTLSHLALPSGAGSHALAASGDGSLWIGSDNGQLTGLRGDSHSTFELDMPITTLVNSQQHGLLIGGYRGIYSLSGDGPVRIATLPVESAREAAIRAMTVGTNGDIWVSINRAGLFVWADKQWRRIEPVSDSERQVMPVSASRDLTGKLWFGYRDNLLVSVDEQKTARWSDQQGLNIGHVTAMLHLPGRTWVGGQHGLAYLKDGRFHRLDLPAAGPFQNIYGLVAVPAEKNAAESGMDIWVHSRDGIFKLPAAEIERVIAGGNTLLYSSHDHIGRLPMDPFKVLPLPTAVHTEDGLLWFTTGNGVVRVDPYQPTDMALPPAVTIKALTVDGNDFDIYAAPVRLSAAPEQLVITYSALNLASPETMRFQYRLNGHDSQWTDAGHSRQAVFSHLRPGNYEFQVRALGENGHFTPPDAALTVTIPQVFYLRPGFLLIFSVALLTLVFWISRVYTQREKAALRTRLEERFQERERIARELHDTLLQSVQGMMLSFQAVADSLPEGSRARDSMERALDRAEQVIAEGRDRITGLRGQMAPVEDLAVAFQALKLEASVPFSATYHVGNVDEPLALRNEVRDAFYQVGREAVSNSLRHAQATRVTVTFTYAPGTFEMLVVDDGVGIDPLYQRMHGRPEHGGLRGMYERASRIDATLAIVSNPLSGTRITLSLPGATAYEHPVGSKPNRSSRAG</sequence>
<dbReference type="Gene3D" id="2.130.10.10">
    <property type="entry name" value="YVTN repeat-like/Quinoprotein amine dehydrogenase"/>
    <property type="match status" value="3"/>
</dbReference>
<feature type="signal peptide" evidence="5">
    <location>
        <begin position="1"/>
        <end position="26"/>
    </location>
</feature>
<dbReference type="Gene3D" id="2.60.40.10">
    <property type="entry name" value="Immunoglobulins"/>
    <property type="match status" value="1"/>
</dbReference>
<dbReference type="GO" id="GO:0046983">
    <property type="term" value="F:protein dimerization activity"/>
    <property type="evidence" value="ECO:0007669"/>
    <property type="project" value="InterPro"/>
</dbReference>
<feature type="transmembrane region" description="Helical" evidence="4">
    <location>
        <begin position="755"/>
        <end position="776"/>
    </location>
</feature>
<dbReference type="InterPro" id="IPR013783">
    <property type="entry name" value="Ig-like_fold"/>
</dbReference>
<evidence type="ECO:0000313" key="8">
    <source>
        <dbReference type="Proteomes" id="UP000431485"/>
    </source>
</evidence>
<dbReference type="AlphaFoldDB" id="A0A7X2RNL9"/>
<keyword evidence="4" id="KW-0472">Membrane</keyword>
<dbReference type="SUPFAM" id="SSF63829">
    <property type="entry name" value="Calcium-dependent phosphotriesterase"/>
    <property type="match status" value="2"/>
</dbReference>
<evidence type="ECO:0000313" key="7">
    <source>
        <dbReference type="EMBL" id="MTD18128.1"/>
    </source>
</evidence>
<keyword evidence="5" id="KW-0732">Signal</keyword>
<dbReference type="Gene3D" id="3.30.565.10">
    <property type="entry name" value="Histidine kinase-like ATPase, C-terminal domain"/>
    <property type="match status" value="1"/>
</dbReference>
<dbReference type="InterPro" id="IPR050482">
    <property type="entry name" value="Sensor_HK_TwoCompSys"/>
</dbReference>
<dbReference type="GO" id="GO:0000155">
    <property type="term" value="F:phosphorelay sensor kinase activity"/>
    <property type="evidence" value="ECO:0007669"/>
    <property type="project" value="InterPro"/>
</dbReference>
<evidence type="ECO:0000256" key="5">
    <source>
        <dbReference type="SAM" id="SignalP"/>
    </source>
</evidence>
<reference evidence="7 8" key="1">
    <citation type="submission" date="2019-11" db="EMBL/GenBank/DDBJ databases">
        <title>Pseudmonas karstica sp. nov. and Pseudomonas spelaei sp. nov. from caves.</title>
        <authorList>
            <person name="Zeman M."/>
        </authorList>
    </citation>
    <scope>NUCLEOTIDE SEQUENCE [LARGE SCALE GENOMIC DNA]</scope>
    <source>
        <strain evidence="7 8">CCM 7891</strain>
    </source>
</reference>
<dbReference type="Pfam" id="PF02518">
    <property type="entry name" value="HATPase_c"/>
    <property type="match status" value="1"/>
</dbReference>
<dbReference type="Gene3D" id="1.20.5.1930">
    <property type="match status" value="1"/>
</dbReference>
<gene>
    <name evidence="7" type="ORF">GIR22_03095</name>
</gene>
<dbReference type="InterPro" id="IPR011123">
    <property type="entry name" value="Y_Y_Y"/>
</dbReference>
<feature type="chain" id="PRO_5031181853" evidence="5">
    <location>
        <begin position="27"/>
        <end position="1011"/>
    </location>
</feature>
<dbReference type="Pfam" id="PF07495">
    <property type="entry name" value="Y_Y_Y"/>
    <property type="match status" value="1"/>
</dbReference>
<dbReference type="PROSITE" id="PS51257">
    <property type="entry name" value="PROKAR_LIPOPROTEIN"/>
    <property type="match status" value="1"/>
</dbReference>
<keyword evidence="1" id="KW-0808">Transferase</keyword>
<evidence type="ECO:0000256" key="3">
    <source>
        <dbReference type="ARBA" id="ARBA00023012"/>
    </source>
</evidence>
<evidence type="ECO:0000256" key="2">
    <source>
        <dbReference type="ARBA" id="ARBA00022777"/>
    </source>
</evidence>
<dbReference type="EMBL" id="WLYI01000003">
    <property type="protein sequence ID" value="MTD18128.1"/>
    <property type="molecule type" value="Genomic_DNA"/>
</dbReference>
<keyword evidence="4" id="KW-1133">Transmembrane helix</keyword>
<protein>
    <submittedName>
        <fullName evidence="7">Histidine kinase</fullName>
    </submittedName>
</protein>
<keyword evidence="8" id="KW-1185">Reference proteome</keyword>
<keyword evidence="3" id="KW-0902">Two-component regulatory system</keyword>
<dbReference type="InterPro" id="IPR015943">
    <property type="entry name" value="WD40/YVTN_repeat-like_dom_sf"/>
</dbReference>
<keyword evidence="4" id="KW-0812">Transmembrane</keyword>
<proteinExistence type="predicted"/>
<comment type="caution">
    <text evidence="7">The sequence shown here is derived from an EMBL/GenBank/DDBJ whole genome shotgun (WGS) entry which is preliminary data.</text>
</comment>
<dbReference type="PANTHER" id="PTHR24421:SF62">
    <property type="entry name" value="SENSORY TRANSDUCTION HISTIDINE KINASE"/>
    <property type="match status" value="1"/>
</dbReference>
<keyword evidence="2 7" id="KW-0418">Kinase</keyword>
<name>A0A7X2RNL9_9PSED</name>
<evidence type="ECO:0000256" key="4">
    <source>
        <dbReference type="SAM" id="Phobius"/>
    </source>
</evidence>
<organism evidence="7 8">
    <name type="scientific">Pseudomonas karstica</name>
    <dbReference type="NCBI Taxonomy" id="1055468"/>
    <lineage>
        <taxon>Bacteria</taxon>
        <taxon>Pseudomonadati</taxon>
        <taxon>Pseudomonadota</taxon>
        <taxon>Gammaproteobacteria</taxon>
        <taxon>Pseudomonadales</taxon>
        <taxon>Pseudomonadaceae</taxon>
        <taxon>Pseudomonas</taxon>
    </lineage>
</organism>
<dbReference type="Pfam" id="PF07730">
    <property type="entry name" value="HisKA_3"/>
    <property type="match status" value="1"/>
</dbReference>
<dbReference type="CDD" id="cd16917">
    <property type="entry name" value="HATPase_UhpB-NarQ-NarX-like"/>
    <property type="match status" value="1"/>
</dbReference>